<dbReference type="EMBL" id="CP025741">
    <property type="protein sequence ID" value="AYA45219.1"/>
    <property type="molecule type" value="Genomic_DNA"/>
</dbReference>
<protein>
    <submittedName>
        <fullName evidence="2">Type III effector protein</fullName>
    </submittedName>
</protein>
<organism evidence="2 3">
    <name type="scientific">Ralstonia solanacearum</name>
    <name type="common">Pseudomonas solanacearum</name>
    <dbReference type="NCBI Taxonomy" id="305"/>
    <lineage>
        <taxon>Bacteria</taxon>
        <taxon>Pseudomonadati</taxon>
        <taxon>Pseudomonadota</taxon>
        <taxon>Betaproteobacteria</taxon>
        <taxon>Burkholderiales</taxon>
        <taxon>Burkholderiaceae</taxon>
        <taxon>Ralstonia</taxon>
        <taxon>Ralstonia solanacearum species complex</taxon>
    </lineage>
</organism>
<reference evidence="3" key="1">
    <citation type="submission" date="2018-01" db="EMBL/GenBank/DDBJ databases">
        <title>Raltonia solanacearum P824 infects blueberry.</title>
        <authorList>
            <person name="Bocsanczy A.M."/>
            <person name="Norman D.J."/>
        </authorList>
    </citation>
    <scope>NUCLEOTIDE SEQUENCE [LARGE SCALE GENOMIC DNA]</scope>
    <source>
        <strain evidence="3">P824</strain>
    </source>
</reference>
<name>A0AA86IFX0_RALSL</name>
<evidence type="ECO:0000256" key="1">
    <source>
        <dbReference type="SAM" id="MobiDB-lite"/>
    </source>
</evidence>
<accession>A0AA86IFX0</accession>
<evidence type="ECO:0000313" key="2">
    <source>
        <dbReference type="EMBL" id="AYA45219.1"/>
    </source>
</evidence>
<feature type="region of interest" description="Disordered" evidence="1">
    <location>
        <begin position="66"/>
        <end position="99"/>
    </location>
</feature>
<evidence type="ECO:0000313" key="3">
    <source>
        <dbReference type="Proteomes" id="UP000262427"/>
    </source>
</evidence>
<proteinExistence type="predicted"/>
<feature type="compositionally biased region" description="Polar residues" evidence="1">
    <location>
        <begin position="1"/>
        <end position="10"/>
    </location>
</feature>
<dbReference type="AlphaFoldDB" id="A0AA86IFX0"/>
<gene>
    <name evidence="2" type="ORF">RSP824_01210</name>
</gene>
<dbReference type="Proteomes" id="UP000262427">
    <property type="component" value="Chromosome CM"/>
</dbReference>
<feature type="region of interest" description="Disordered" evidence="1">
    <location>
        <begin position="1"/>
        <end position="45"/>
    </location>
</feature>
<sequence>MKVGNQSNNVGHDFSVKGVAGSSRRDGAGLDIGGDTGGLVDAVQRPRQRPTMLDVLPRLKFATCIKQQRKMMPSSHRLGRPSDLTEGGSSSGTEAGNGRFKSRLANELASSGKPLKFNKWEPADRFQLSSESDSIVKRGARVQAADRNIPSSNRFSMDLTSAQSTARALAKRPLQRLTLESRLDIHAHGNDSYVEDLTAAELAAKLHDAGLEEVGVLKIQACDVGKGHYLQALLEHLASRGVKVGYLCGPKGALTDTRTVENLGGGEQYVKKDVSFLPGKYVGWLPETFGLNVIKGNVDVAFGGTRYNLSR</sequence>